<dbReference type="RefSeq" id="WP_080521608.1">
    <property type="nucleotide sequence ID" value="NZ_LPUF01000001.1"/>
</dbReference>
<evidence type="ECO:0000256" key="1">
    <source>
        <dbReference type="SAM" id="Phobius"/>
    </source>
</evidence>
<evidence type="ECO:0000313" key="3">
    <source>
        <dbReference type="Proteomes" id="UP000191980"/>
    </source>
</evidence>
<dbReference type="Pfam" id="PF11137">
    <property type="entry name" value="DUF2909"/>
    <property type="match status" value="1"/>
</dbReference>
<reference evidence="2 3" key="1">
    <citation type="submission" date="2015-12" db="EMBL/GenBank/DDBJ databases">
        <authorList>
            <person name="Shamseldin A."/>
            <person name="Moawad H."/>
            <person name="Abd El-Rahim W.M."/>
            <person name="Sadowsky M.J."/>
        </authorList>
    </citation>
    <scope>NUCLEOTIDE SEQUENCE [LARGE SCALE GENOMIC DNA]</scope>
    <source>
        <strain evidence="2 3">WF1</strain>
    </source>
</reference>
<dbReference type="Proteomes" id="UP000191980">
    <property type="component" value="Unassembled WGS sequence"/>
</dbReference>
<dbReference type="STRING" id="1420851.AU255_03575"/>
<dbReference type="AlphaFoldDB" id="A0A1V8M625"/>
<keyword evidence="3" id="KW-1185">Reference proteome</keyword>
<sequence length="82" mass="9119">MLKIFIILVFLSIIASLGIALFHLIKNKESSEKTVKALTYRISISLALFILLAIALMSGLIQPSGIGMQMQLQKEKMAEQQK</sequence>
<accession>A0A1V8M625</accession>
<dbReference type="InterPro" id="IPR021313">
    <property type="entry name" value="DUF2909"/>
</dbReference>
<keyword evidence="1" id="KW-0472">Membrane</keyword>
<feature type="transmembrane region" description="Helical" evidence="1">
    <location>
        <begin position="37"/>
        <end position="61"/>
    </location>
</feature>
<gene>
    <name evidence="2" type="ORF">AU255_03575</name>
</gene>
<organism evidence="2 3">
    <name type="scientific">Methyloprofundus sedimenti</name>
    <dbReference type="NCBI Taxonomy" id="1420851"/>
    <lineage>
        <taxon>Bacteria</taxon>
        <taxon>Pseudomonadati</taxon>
        <taxon>Pseudomonadota</taxon>
        <taxon>Gammaproteobacteria</taxon>
        <taxon>Methylococcales</taxon>
        <taxon>Methylococcaceae</taxon>
        <taxon>Methyloprofundus</taxon>
    </lineage>
</organism>
<name>A0A1V8M625_9GAMM</name>
<keyword evidence="1" id="KW-1133">Transmembrane helix</keyword>
<dbReference type="NCBIfam" id="NF033233">
    <property type="entry name" value="twin_helix"/>
    <property type="match status" value="1"/>
</dbReference>
<comment type="caution">
    <text evidence="2">The sequence shown here is derived from an EMBL/GenBank/DDBJ whole genome shotgun (WGS) entry which is preliminary data.</text>
</comment>
<dbReference type="EMBL" id="LPUF01000001">
    <property type="protein sequence ID" value="OQK16992.1"/>
    <property type="molecule type" value="Genomic_DNA"/>
</dbReference>
<feature type="transmembrane region" description="Helical" evidence="1">
    <location>
        <begin position="6"/>
        <end position="25"/>
    </location>
</feature>
<protein>
    <submittedName>
        <fullName evidence="2">Uncharacterized protein</fullName>
    </submittedName>
</protein>
<keyword evidence="1" id="KW-0812">Transmembrane</keyword>
<evidence type="ECO:0000313" key="2">
    <source>
        <dbReference type="EMBL" id="OQK16992.1"/>
    </source>
</evidence>
<proteinExistence type="predicted"/>